<dbReference type="SUPFAM" id="SSF53187">
    <property type="entry name" value="Zn-dependent exopeptidases"/>
    <property type="match status" value="1"/>
</dbReference>
<keyword evidence="9" id="KW-0121">Carboxypeptidase</keyword>
<evidence type="ECO:0000256" key="3">
    <source>
        <dbReference type="ARBA" id="ARBA00022670"/>
    </source>
</evidence>
<keyword evidence="4" id="KW-0378">Hydrolase</keyword>
<evidence type="ECO:0000256" key="7">
    <source>
        <dbReference type="PROSITE-ProRule" id="PRU01379"/>
    </source>
</evidence>
<dbReference type="EMBL" id="FMBI01000030">
    <property type="protein sequence ID" value="SCC37510.1"/>
    <property type="molecule type" value="Genomic_DNA"/>
</dbReference>
<dbReference type="GO" id="GO:0006508">
    <property type="term" value="P:proteolysis"/>
    <property type="evidence" value="ECO:0007669"/>
    <property type="project" value="UniProtKB-KW"/>
</dbReference>
<dbReference type="PROSITE" id="PS52035">
    <property type="entry name" value="PEPTIDASE_M14"/>
    <property type="match status" value="1"/>
</dbReference>
<dbReference type="RefSeq" id="WP_087984323.1">
    <property type="nucleotide sequence ID" value="NZ_FMBI01000030.1"/>
</dbReference>
<dbReference type="PRINTS" id="PR00765">
    <property type="entry name" value="CRBOXYPTASEA"/>
</dbReference>
<evidence type="ECO:0000313" key="10">
    <source>
        <dbReference type="Proteomes" id="UP000195991"/>
    </source>
</evidence>
<dbReference type="InterPro" id="IPR000834">
    <property type="entry name" value="Peptidase_M14"/>
</dbReference>
<dbReference type="PANTHER" id="PTHR11705:SF143">
    <property type="entry name" value="SLL0236 PROTEIN"/>
    <property type="match status" value="1"/>
</dbReference>
<keyword evidence="5" id="KW-0862">Zinc</keyword>
<proteinExistence type="inferred from homology"/>
<keyword evidence="3" id="KW-0645">Protease</keyword>
<evidence type="ECO:0000313" key="9">
    <source>
        <dbReference type="EMBL" id="SCC37510.1"/>
    </source>
</evidence>
<feature type="active site" description="Proton donor/acceptor" evidence="7">
    <location>
        <position position="423"/>
    </location>
</feature>
<evidence type="ECO:0000256" key="5">
    <source>
        <dbReference type="ARBA" id="ARBA00022833"/>
    </source>
</evidence>
<comment type="cofactor">
    <cofactor evidence="1">
        <name>Zn(2+)</name>
        <dbReference type="ChEBI" id="CHEBI:29105"/>
    </cofactor>
</comment>
<dbReference type="SMART" id="SM00631">
    <property type="entry name" value="Zn_pept"/>
    <property type="match status" value="1"/>
</dbReference>
<sequence>MKLYSVRIHSNSHEELKRLEKFDFDLQYRISKKTDVDYYEVPGILTNEQIEKVKQSGYQVEIIEDLNKVAEERQLEVSSVNRFNITNIALEEMEDTALGGYMTADEVETALIRLSEQFPNLITLIELPNQTWEGRISRAVRLRAGTNSNRTGVLFTGSMHAREWGGSDICINFLRRLITSFQSNTQLTFGGKIYTSSEIRNFMEELDIFVFPDVNPDGKHYSQTTDPNSGTESNMWWRKNRNPNIATGGTHLGVDINRNFDYLWNSGIGTSSNPPSFIYKGTGPFSEPETRNVRYLFDTYPNIRYYIDIHSYGGLILYPWGDDENQGTDPNQNFRNSSFDQDRGKIGDMTYKEYMPVLDQNTLLNLANRMYDALHSVRGVSYTVMQSAKLYEPSGTSATSIDYAYSRHIVDSGKSKIYAFTIEFGREFVPSYQEMLHIIDDVNAAMTEFCHAIK</sequence>
<dbReference type="AlphaFoldDB" id="A0A1C4E1S6"/>
<protein>
    <submittedName>
        <fullName evidence="9">Carboxypeptidase A</fullName>
    </submittedName>
</protein>
<evidence type="ECO:0000256" key="4">
    <source>
        <dbReference type="ARBA" id="ARBA00022801"/>
    </source>
</evidence>
<feature type="domain" description="Peptidase M14" evidence="8">
    <location>
        <begin position="100"/>
        <end position="446"/>
    </location>
</feature>
<dbReference type="GO" id="GO:0005615">
    <property type="term" value="C:extracellular space"/>
    <property type="evidence" value="ECO:0007669"/>
    <property type="project" value="TreeGrafter"/>
</dbReference>
<evidence type="ECO:0000259" key="8">
    <source>
        <dbReference type="PROSITE" id="PS52035"/>
    </source>
</evidence>
<dbReference type="CDD" id="cd06228">
    <property type="entry name" value="M14-like"/>
    <property type="match status" value="1"/>
</dbReference>
<gene>
    <name evidence="9" type="ORF">BTT61001_02825</name>
</gene>
<evidence type="ECO:0000256" key="2">
    <source>
        <dbReference type="ARBA" id="ARBA00005988"/>
    </source>
</evidence>
<dbReference type="PANTHER" id="PTHR11705">
    <property type="entry name" value="PROTEASE FAMILY M14 CARBOXYPEPTIDASE A,B"/>
    <property type="match status" value="1"/>
</dbReference>
<dbReference type="GO" id="GO:0008270">
    <property type="term" value="F:zinc ion binding"/>
    <property type="evidence" value="ECO:0007669"/>
    <property type="project" value="InterPro"/>
</dbReference>
<accession>A0A1C4E1S6</accession>
<comment type="similarity">
    <text evidence="2 7">Belongs to the peptidase M14 family.</text>
</comment>
<evidence type="ECO:0000256" key="6">
    <source>
        <dbReference type="ARBA" id="ARBA00023049"/>
    </source>
</evidence>
<reference evidence="9 10" key="1">
    <citation type="submission" date="2016-08" db="EMBL/GenBank/DDBJ databases">
        <authorList>
            <person name="Seilhamer J.J."/>
        </authorList>
    </citation>
    <scope>NUCLEOTIDE SEQUENCE [LARGE SCALE GENOMIC DNA]</scope>
    <source>
        <strain evidence="9 10">IEBC_T61001</strain>
    </source>
</reference>
<dbReference type="GO" id="GO:0004181">
    <property type="term" value="F:metallocarboxypeptidase activity"/>
    <property type="evidence" value="ECO:0007669"/>
    <property type="project" value="InterPro"/>
</dbReference>
<name>A0A1C4E1S6_BACTU</name>
<dbReference type="Gene3D" id="3.40.630.10">
    <property type="entry name" value="Zn peptidases"/>
    <property type="match status" value="1"/>
</dbReference>
<dbReference type="Pfam" id="PF00246">
    <property type="entry name" value="Peptidase_M14"/>
    <property type="match status" value="1"/>
</dbReference>
<organism evidence="9 10">
    <name type="scientific">Bacillus thuringiensis</name>
    <dbReference type="NCBI Taxonomy" id="1428"/>
    <lineage>
        <taxon>Bacteria</taxon>
        <taxon>Bacillati</taxon>
        <taxon>Bacillota</taxon>
        <taxon>Bacilli</taxon>
        <taxon>Bacillales</taxon>
        <taxon>Bacillaceae</taxon>
        <taxon>Bacillus</taxon>
        <taxon>Bacillus cereus group</taxon>
    </lineage>
</organism>
<dbReference type="Proteomes" id="UP000195991">
    <property type="component" value="Unassembled WGS sequence"/>
</dbReference>
<keyword evidence="6" id="KW-0482">Metalloprotease</keyword>
<evidence type="ECO:0000256" key="1">
    <source>
        <dbReference type="ARBA" id="ARBA00001947"/>
    </source>
</evidence>